<evidence type="ECO:0000313" key="3">
    <source>
        <dbReference type="Proteomes" id="UP001189429"/>
    </source>
</evidence>
<evidence type="ECO:0000256" key="1">
    <source>
        <dbReference type="ARBA" id="ARBA00023172"/>
    </source>
</evidence>
<comment type="caution">
    <text evidence="2">The sequence shown here is derived from an EMBL/GenBank/DDBJ whole genome shotgun (WGS) entry which is preliminary data.</text>
</comment>
<dbReference type="Proteomes" id="UP001189429">
    <property type="component" value="Unassembled WGS sequence"/>
</dbReference>
<feature type="non-terminal residue" evidence="2">
    <location>
        <position position="1"/>
    </location>
</feature>
<sequence length="320" mass="34992">ATKVALEPGLTYLEQRSISKPVLADYRRRAQAFVTCASESHLDWRGSAELDSVLVGYFNLLYFQGYSGDDASKLLAAVKFFVANLSRWGTESLPRCSRALAGWGKCVPRRSRQPLPWLVVAALAGVLLRWQLVEHVVAMILSFSTYMRPGEVDSLVGLQVVEGVAEGSGNGGVVALVLFPEEMGVPSKTGMWDMTVPLDTFRFLGPSLLALKRRCRTLKDRLWSCPPGDLGQKMRAAAEELGRALASPYQLRHGGASDDLVARRRTALEIQARGGWASPQSFLRYAKPGRILAEMAKLPAGVLDFGRAVDVALAEIFLRG</sequence>
<proteinExistence type="predicted"/>
<accession>A0ABN9UZI0</accession>
<organism evidence="2 3">
    <name type="scientific">Prorocentrum cordatum</name>
    <dbReference type="NCBI Taxonomy" id="2364126"/>
    <lineage>
        <taxon>Eukaryota</taxon>
        <taxon>Sar</taxon>
        <taxon>Alveolata</taxon>
        <taxon>Dinophyceae</taxon>
        <taxon>Prorocentrales</taxon>
        <taxon>Prorocentraceae</taxon>
        <taxon>Prorocentrum</taxon>
    </lineage>
</organism>
<reference evidence="2" key="1">
    <citation type="submission" date="2023-10" db="EMBL/GenBank/DDBJ databases">
        <authorList>
            <person name="Chen Y."/>
            <person name="Shah S."/>
            <person name="Dougan E. K."/>
            <person name="Thang M."/>
            <person name="Chan C."/>
        </authorList>
    </citation>
    <scope>NUCLEOTIDE SEQUENCE [LARGE SCALE GENOMIC DNA]</scope>
</reference>
<evidence type="ECO:0000313" key="2">
    <source>
        <dbReference type="EMBL" id="CAK0865467.1"/>
    </source>
</evidence>
<dbReference type="Gene3D" id="1.10.443.10">
    <property type="entry name" value="Intergrase catalytic core"/>
    <property type="match status" value="1"/>
</dbReference>
<gene>
    <name evidence="2" type="ORF">PCOR1329_LOCUS52977</name>
</gene>
<dbReference type="EMBL" id="CAUYUJ010016454">
    <property type="protein sequence ID" value="CAK0865467.1"/>
    <property type="molecule type" value="Genomic_DNA"/>
</dbReference>
<feature type="non-terminal residue" evidence="2">
    <location>
        <position position="320"/>
    </location>
</feature>
<protein>
    <submittedName>
        <fullName evidence="2">Uncharacterized protein</fullName>
    </submittedName>
</protein>
<name>A0ABN9UZI0_9DINO</name>
<dbReference type="InterPro" id="IPR013762">
    <property type="entry name" value="Integrase-like_cat_sf"/>
</dbReference>
<keyword evidence="3" id="KW-1185">Reference proteome</keyword>
<dbReference type="SUPFAM" id="SSF56349">
    <property type="entry name" value="DNA breaking-rejoining enzymes"/>
    <property type="match status" value="1"/>
</dbReference>
<dbReference type="InterPro" id="IPR011010">
    <property type="entry name" value="DNA_brk_join_enz"/>
</dbReference>
<keyword evidence="1" id="KW-0233">DNA recombination</keyword>